<feature type="transmembrane region" description="Helical" evidence="1">
    <location>
        <begin position="53"/>
        <end position="78"/>
    </location>
</feature>
<keyword evidence="1" id="KW-0812">Transmembrane</keyword>
<sequence>MPQTEKSDRVRRIVVALTVAGAVVAAVFGSGLLGGTPMPDAAGGAFAADATVLAPAGVAFAIWSVIYLGLVAYALWQLVPSQAAKPLHRAVGYGVAASALLNAVWLMCVQAWRIAESFVIIVILLGVLLVTFVRVCRRPRRGTIAEIVLVDGTIGLYLGWVTVAAAANLAAWLAAVGMDAWAQAPGVPGVLTLIFAGLIAVFTAWRGGRWAPAVATAWGLVWIAVGRWSEDPAAPGVAATAVVLAAAVLVVTAWRFRARVTRAAEKVGRDGDGLQGAERGTVGQ</sequence>
<comment type="caution">
    <text evidence="2">The sequence shown here is derived from an EMBL/GenBank/DDBJ whole genome shotgun (WGS) entry which is preliminary data.</text>
</comment>
<dbReference type="PANTHER" id="PTHR33802">
    <property type="entry name" value="SI:CH211-161H7.5-RELATED"/>
    <property type="match status" value="1"/>
</dbReference>
<dbReference type="PANTHER" id="PTHR33802:SF1">
    <property type="entry name" value="XK-RELATED PROTEIN"/>
    <property type="match status" value="1"/>
</dbReference>
<evidence type="ECO:0000313" key="3">
    <source>
        <dbReference type="Proteomes" id="UP000629365"/>
    </source>
</evidence>
<gene>
    <name evidence="2" type="ORF">GCM10007269_06600</name>
</gene>
<dbReference type="EMBL" id="BMCM01000001">
    <property type="protein sequence ID" value="GGD66079.1"/>
    <property type="molecule type" value="Genomic_DNA"/>
</dbReference>
<dbReference type="Gene3D" id="1.20.1260.100">
    <property type="entry name" value="TspO/MBR protein"/>
    <property type="match status" value="1"/>
</dbReference>
<dbReference type="InterPro" id="IPR038330">
    <property type="entry name" value="TspO/MBR-related_sf"/>
</dbReference>
<feature type="transmembrane region" description="Helical" evidence="1">
    <location>
        <begin position="118"/>
        <end position="136"/>
    </location>
</feature>
<feature type="transmembrane region" description="Helical" evidence="1">
    <location>
        <begin position="210"/>
        <end position="228"/>
    </location>
</feature>
<proteinExistence type="predicted"/>
<evidence type="ECO:0000256" key="1">
    <source>
        <dbReference type="SAM" id="Phobius"/>
    </source>
</evidence>
<feature type="transmembrane region" description="Helical" evidence="1">
    <location>
        <begin position="186"/>
        <end position="205"/>
    </location>
</feature>
<feature type="transmembrane region" description="Helical" evidence="1">
    <location>
        <begin position="12"/>
        <end position="33"/>
    </location>
</feature>
<accession>A0ABQ1RFL2</accession>
<evidence type="ECO:0000313" key="2">
    <source>
        <dbReference type="EMBL" id="GGD66079.1"/>
    </source>
</evidence>
<reference evidence="3" key="1">
    <citation type="journal article" date="2019" name="Int. J. Syst. Evol. Microbiol.">
        <title>The Global Catalogue of Microorganisms (GCM) 10K type strain sequencing project: providing services to taxonomists for standard genome sequencing and annotation.</title>
        <authorList>
            <consortium name="The Broad Institute Genomics Platform"/>
            <consortium name="The Broad Institute Genome Sequencing Center for Infectious Disease"/>
            <person name="Wu L."/>
            <person name="Ma J."/>
        </authorList>
    </citation>
    <scope>NUCLEOTIDE SEQUENCE [LARGE SCALE GENOMIC DNA]</scope>
    <source>
        <strain evidence="3">CCM 7640</strain>
    </source>
</reference>
<feature type="transmembrane region" description="Helical" evidence="1">
    <location>
        <begin position="148"/>
        <end position="174"/>
    </location>
</feature>
<organism evidence="2 3">
    <name type="scientific">Microbacterium murale</name>
    <dbReference type="NCBI Taxonomy" id="1081040"/>
    <lineage>
        <taxon>Bacteria</taxon>
        <taxon>Bacillati</taxon>
        <taxon>Actinomycetota</taxon>
        <taxon>Actinomycetes</taxon>
        <taxon>Micrococcales</taxon>
        <taxon>Microbacteriaceae</taxon>
        <taxon>Microbacterium</taxon>
    </lineage>
</organism>
<keyword evidence="3" id="KW-1185">Reference proteome</keyword>
<feature type="transmembrane region" description="Helical" evidence="1">
    <location>
        <begin position="90"/>
        <end position="112"/>
    </location>
</feature>
<dbReference type="RefSeq" id="WP_188435145.1">
    <property type="nucleotide sequence ID" value="NZ_BMCM01000001.1"/>
</dbReference>
<feature type="transmembrane region" description="Helical" evidence="1">
    <location>
        <begin position="234"/>
        <end position="256"/>
    </location>
</feature>
<keyword evidence="1" id="KW-0472">Membrane</keyword>
<protein>
    <submittedName>
        <fullName evidence="2">Tryptophan-rich sensory protein</fullName>
    </submittedName>
</protein>
<dbReference type="Proteomes" id="UP000629365">
    <property type="component" value="Unassembled WGS sequence"/>
</dbReference>
<keyword evidence="1" id="KW-1133">Transmembrane helix</keyword>
<name>A0ABQ1RFL2_9MICO</name>